<gene>
    <name evidence="1" type="ORF">GTW51_07055</name>
</gene>
<dbReference type="Pfam" id="PF06319">
    <property type="entry name" value="MmcB-like"/>
    <property type="match status" value="1"/>
</dbReference>
<sequence>MPLVAPFRADPLIDGRQSERALMVRRGVQRLMMASRVAVLPEVPLVSGRRADLLCLSEKGEFSIIEIKTSIEDFRTDRKWPVYQLHCDRLYFATHPGVPIDIFPESCGLILSDGYSAEILREAEPVKLAPATRKALTLRFARLSADRLLRAEWIANPFMTGPLGWEDDN</sequence>
<proteinExistence type="predicted"/>
<dbReference type="InterPro" id="IPR009394">
    <property type="entry name" value="MmcB-like"/>
</dbReference>
<evidence type="ECO:0000313" key="2">
    <source>
        <dbReference type="Proteomes" id="UP000476332"/>
    </source>
</evidence>
<dbReference type="Proteomes" id="UP000476332">
    <property type="component" value="Unassembled WGS sequence"/>
</dbReference>
<evidence type="ECO:0000313" key="1">
    <source>
        <dbReference type="EMBL" id="NDV86456.1"/>
    </source>
</evidence>
<dbReference type="PIRSF" id="PIRSF031796">
    <property type="entry name" value="UPC031796"/>
    <property type="match status" value="1"/>
</dbReference>
<name>A0A6L9MFM8_9HYPH</name>
<reference evidence="1 2" key="1">
    <citation type="submission" date="2020-01" db="EMBL/GenBank/DDBJ databases">
        <title>Genomes of bacteria type strains.</title>
        <authorList>
            <person name="Chen J."/>
            <person name="Zhu S."/>
            <person name="Chen J."/>
        </authorList>
    </citation>
    <scope>NUCLEOTIDE SEQUENCE [LARGE SCALE GENOMIC DNA]</scope>
    <source>
        <strain evidence="1 2">KCTC 52919</strain>
    </source>
</reference>
<comment type="caution">
    <text evidence="1">The sequence shown here is derived from an EMBL/GenBank/DDBJ whole genome shotgun (WGS) entry which is preliminary data.</text>
</comment>
<keyword evidence="2" id="KW-1185">Reference proteome</keyword>
<dbReference type="RefSeq" id="WP_163043194.1">
    <property type="nucleotide sequence ID" value="NZ_JAAAMJ010000003.1"/>
</dbReference>
<accession>A0A6L9MFM8</accession>
<organism evidence="1 2">
    <name type="scientific">Aurantimonas aggregata</name>
    <dbReference type="NCBI Taxonomy" id="2047720"/>
    <lineage>
        <taxon>Bacteria</taxon>
        <taxon>Pseudomonadati</taxon>
        <taxon>Pseudomonadota</taxon>
        <taxon>Alphaproteobacteria</taxon>
        <taxon>Hyphomicrobiales</taxon>
        <taxon>Aurantimonadaceae</taxon>
        <taxon>Aurantimonas</taxon>
    </lineage>
</organism>
<dbReference type="AlphaFoldDB" id="A0A6L9MFM8"/>
<protein>
    <submittedName>
        <fullName evidence="1">MmcB family DNA repair protein</fullName>
    </submittedName>
</protein>
<dbReference type="EMBL" id="JAAAMJ010000003">
    <property type="protein sequence ID" value="NDV86456.1"/>
    <property type="molecule type" value="Genomic_DNA"/>
</dbReference>